<dbReference type="InterPro" id="IPR025411">
    <property type="entry name" value="DUF4136"/>
</dbReference>
<dbReference type="Gene3D" id="3.30.160.670">
    <property type="match status" value="1"/>
</dbReference>
<dbReference type="RefSeq" id="WP_150904582.1">
    <property type="nucleotide sequence ID" value="NZ_VTWT01000007.1"/>
</dbReference>
<feature type="signal peptide" evidence="1">
    <location>
        <begin position="1"/>
        <end position="24"/>
    </location>
</feature>
<reference evidence="3 4" key="1">
    <citation type="submission" date="2019-09" db="EMBL/GenBank/DDBJ databases">
        <title>Genome sequence of Adhaeribacter sp. M2.</title>
        <authorList>
            <person name="Srinivasan S."/>
        </authorList>
    </citation>
    <scope>NUCLEOTIDE SEQUENCE [LARGE SCALE GENOMIC DNA]</scope>
    <source>
        <strain evidence="3 4">M2</strain>
    </source>
</reference>
<dbReference type="Pfam" id="PF13590">
    <property type="entry name" value="DUF4136"/>
    <property type="match status" value="1"/>
</dbReference>
<sequence length="198" mass="23293">MKTLLPLILLFGLLWGCASSVSVSTDYDRSANFTSYTTYKWYQDTPPARRDSIRTYNTFLDKRIRSAVEANMARKGFRLVDSNPDILVAYDVKVVTRQELHNDYGYYPGWYGPGWYGYGWWYGYRYDYGYSRFAYPMYIDQYQDGTIIIDLVDARDNELVWRGWGQMRVDNVNISQSEVDKIVSRIFEKYPPGADKKK</sequence>
<gene>
    <name evidence="3" type="ORF">F0P94_14360</name>
</gene>
<evidence type="ECO:0000256" key="1">
    <source>
        <dbReference type="SAM" id="SignalP"/>
    </source>
</evidence>
<feature type="domain" description="DUF4136" evidence="2">
    <location>
        <begin position="23"/>
        <end position="192"/>
    </location>
</feature>
<evidence type="ECO:0000313" key="4">
    <source>
        <dbReference type="Proteomes" id="UP000326570"/>
    </source>
</evidence>
<evidence type="ECO:0000259" key="2">
    <source>
        <dbReference type="Pfam" id="PF13590"/>
    </source>
</evidence>
<accession>A0A5N1ISP5</accession>
<proteinExistence type="predicted"/>
<name>A0A5N1ISP5_9BACT</name>
<comment type="caution">
    <text evidence="3">The sequence shown here is derived from an EMBL/GenBank/DDBJ whole genome shotgun (WGS) entry which is preliminary data.</text>
</comment>
<keyword evidence="1" id="KW-0732">Signal</keyword>
<dbReference type="EMBL" id="VTWT01000007">
    <property type="protein sequence ID" value="KAA9331973.1"/>
    <property type="molecule type" value="Genomic_DNA"/>
</dbReference>
<feature type="chain" id="PRO_5024851556" evidence="1">
    <location>
        <begin position="25"/>
        <end position="198"/>
    </location>
</feature>
<dbReference type="Proteomes" id="UP000326570">
    <property type="component" value="Unassembled WGS sequence"/>
</dbReference>
<protein>
    <submittedName>
        <fullName evidence="3">DUF4136 domain-containing protein</fullName>
    </submittedName>
</protein>
<organism evidence="3 4">
    <name type="scientific">Adhaeribacter soli</name>
    <dbReference type="NCBI Taxonomy" id="2607655"/>
    <lineage>
        <taxon>Bacteria</taxon>
        <taxon>Pseudomonadati</taxon>
        <taxon>Bacteroidota</taxon>
        <taxon>Cytophagia</taxon>
        <taxon>Cytophagales</taxon>
        <taxon>Hymenobacteraceae</taxon>
        <taxon>Adhaeribacter</taxon>
    </lineage>
</organism>
<keyword evidence="4" id="KW-1185">Reference proteome</keyword>
<dbReference type="AlphaFoldDB" id="A0A5N1ISP5"/>
<evidence type="ECO:0000313" key="3">
    <source>
        <dbReference type="EMBL" id="KAA9331973.1"/>
    </source>
</evidence>